<organism evidence="6 7">
    <name type="scientific">Linum tenue</name>
    <dbReference type="NCBI Taxonomy" id="586396"/>
    <lineage>
        <taxon>Eukaryota</taxon>
        <taxon>Viridiplantae</taxon>
        <taxon>Streptophyta</taxon>
        <taxon>Embryophyta</taxon>
        <taxon>Tracheophyta</taxon>
        <taxon>Spermatophyta</taxon>
        <taxon>Magnoliopsida</taxon>
        <taxon>eudicotyledons</taxon>
        <taxon>Gunneridae</taxon>
        <taxon>Pentapetalae</taxon>
        <taxon>rosids</taxon>
        <taxon>fabids</taxon>
        <taxon>Malpighiales</taxon>
        <taxon>Linaceae</taxon>
        <taxon>Linum</taxon>
    </lineage>
</organism>
<dbReference type="PANTHER" id="PTHR11085:SF10">
    <property type="entry name" value="NAD-DEPENDENT PROTEIN DEACYLASE SIRTUIN-5, MITOCHONDRIAL-RELATED"/>
    <property type="match status" value="1"/>
</dbReference>
<dbReference type="AlphaFoldDB" id="A0AAV0J7H9"/>
<keyword evidence="1" id="KW-0808">Transferase</keyword>
<evidence type="ECO:0000256" key="1">
    <source>
        <dbReference type="ARBA" id="ARBA00022679"/>
    </source>
</evidence>
<feature type="domain" description="Deacetylase sirtuin-type" evidence="5">
    <location>
        <begin position="96"/>
        <end position="227"/>
    </location>
</feature>
<evidence type="ECO:0000256" key="3">
    <source>
        <dbReference type="PROSITE-ProRule" id="PRU00236"/>
    </source>
</evidence>
<evidence type="ECO:0000256" key="4">
    <source>
        <dbReference type="SAM" id="MobiDB-lite"/>
    </source>
</evidence>
<feature type="compositionally biased region" description="Polar residues" evidence="4">
    <location>
        <begin position="72"/>
        <end position="83"/>
    </location>
</feature>
<dbReference type="GO" id="GO:0017136">
    <property type="term" value="F:histone deacetylase activity, NAD-dependent"/>
    <property type="evidence" value="ECO:0007669"/>
    <property type="project" value="TreeGrafter"/>
</dbReference>
<dbReference type="PANTHER" id="PTHR11085">
    <property type="entry name" value="NAD-DEPENDENT PROTEIN DEACYLASE SIRTUIN-5, MITOCHONDRIAL-RELATED"/>
    <property type="match status" value="1"/>
</dbReference>
<keyword evidence="2" id="KW-0520">NAD</keyword>
<dbReference type="PROSITE" id="PS50305">
    <property type="entry name" value="SIRTUIN"/>
    <property type="match status" value="1"/>
</dbReference>
<dbReference type="InterPro" id="IPR029035">
    <property type="entry name" value="DHS-like_NAD/FAD-binding_dom"/>
</dbReference>
<dbReference type="Proteomes" id="UP001154282">
    <property type="component" value="Unassembled WGS sequence"/>
</dbReference>
<proteinExistence type="predicted"/>
<dbReference type="EMBL" id="CAMGYJ010000004">
    <property type="protein sequence ID" value="CAI0405259.1"/>
    <property type="molecule type" value="Genomic_DNA"/>
</dbReference>
<evidence type="ECO:0000313" key="6">
    <source>
        <dbReference type="EMBL" id="CAI0405259.1"/>
    </source>
</evidence>
<reference evidence="6" key="1">
    <citation type="submission" date="2022-08" db="EMBL/GenBank/DDBJ databases">
        <authorList>
            <person name="Gutierrez-Valencia J."/>
        </authorList>
    </citation>
    <scope>NUCLEOTIDE SEQUENCE</scope>
</reference>
<evidence type="ECO:0000313" key="7">
    <source>
        <dbReference type="Proteomes" id="UP001154282"/>
    </source>
</evidence>
<comment type="caution">
    <text evidence="3">Lacks conserved residue(s) required for the propagation of feature annotation.</text>
</comment>
<protein>
    <recommendedName>
        <fullName evidence="5">Deacetylase sirtuin-type domain-containing protein</fullName>
    </recommendedName>
</protein>
<gene>
    <name evidence="6" type="ORF">LITE_LOCUS12820</name>
</gene>
<dbReference type="Gene3D" id="3.40.50.1220">
    <property type="entry name" value="TPP-binding domain"/>
    <property type="match status" value="1"/>
</dbReference>
<accession>A0AAV0J7H9</accession>
<feature type="region of interest" description="Disordered" evidence="4">
    <location>
        <begin position="72"/>
        <end position="98"/>
    </location>
</feature>
<evidence type="ECO:0000259" key="5">
    <source>
        <dbReference type="PROSITE" id="PS50305"/>
    </source>
</evidence>
<comment type="caution">
    <text evidence="6">The sequence shown here is derived from an EMBL/GenBank/DDBJ whole genome shotgun (WGS) entry which is preliminary data.</text>
</comment>
<sequence>MLRRFPSSFSLLNMQSAMKLLAGSRLDYDPPDLLQSSFHISKPIVAAGRKLISLPGCARFMRTSCRVTVPGTSSATLENQNPPNFLRNKKTVPDSDPPSARDVDLLYQFFDQSKKLMVLTGAGMSTECGIPDYRRFLSLSKWSLQFWIQTNYPSGDRKHEFVRSSRARRRYWARSYAGWRQFTAAQPSAAHFALSSLEKAGRINFMVTQNVDRSVVSLLSLLFEKLL</sequence>
<dbReference type="Pfam" id="PF02146">
    <property type="entry name" value="SIR2"/>
    <property type="match status" value="1"/>
</dbReference>
<dbReference type="InterPro" id="IPR050134">
    <property type="entry name" value="NAD-dep_sirtuin_deacylases"/>
</dbReference>
<dbReference type="InterPro" id="IPR026590">
    <property type="entry name" value="Ssirtuin_cat_dom"/>
</dbReference>
<keyword evidence="7" id="KW-1185">Reference proteome</keyword>
<dbReference type="SUPFAM" id="SSF52467">
    <property type="entry name" value="DHS-like NAD/FAD-binding domain"/>
    <property type="match status" value="1"/>
</dbReference>
<evidence type="ECO:0000256" key="2">
    <source>
        <dbReference type="ARBA" id="ARBA00023027"/>
    </source>
</evidence>
<dbReference type="InterPro" id="IPR003000">
    <property type="entry name" value="Sirtuin"/>
</dbReference>
<dbReference type="GO" id="GO:0070403">
    <property type="term" value="F:NAD+ binding"/>
    <property type="evidence" value="ECO:0007669"/>
    <property type="project" value="InterPro"/>
</dbReference>
<name>A0AAV0J7H9_9ROSI</name>